<protein>
    <recommendedName>
        <fullName evidence="3">DUF2613 domain-containing protein</fullName>
    </recommendedName>
</protein>
<organism evidence="1 2">
    <name type="scientific">Nocardia thailandica</name>
    <dbReference type="NCBI Taxonomy" id="257275"/>
    <lineage>
        <taxon>Bacteria</taxon>
        <taxon>Bacillati</taxon>
        <taxon>Actinomycetota</taxon>
        <taxon>Actinomycetes</taxon>
        <taxon>Mycobacteriales</taxon>
        <taxon>Nocardiaceae</taxon>
        <taxon>Nocardia</taxon>
    </lineage>
</organism>
<accession>A0ABW6PWU1</accession>
<gene>
    <name evidence="1" type="ORF">ACFYTF_29110</name>
</gene>
<evidence type="ECO:0000313" key="2">
    <source>
        <dbReference type="Proteomes" id="UP001601444"/>
    </source>
</evidence>
<dbReference type="RefSeq" id="WP_387703088.1">
    <property type="nucleotide sequence ID" value="NZ_JBIAMX010000029.1"/>
</dbReference>
<comment type="caution">
    <text evidence="1">The sequence shown here is derived from an EMBL/GenBank/DDBJ whole genome shotgun (WGS) entry which is preliminary data.</text>
</comment>
<keyword evidence="2" id="KW-1185">Reference proteome</keyword>
<proteinExistence type="predicted"/>
<evidence type="ECO:0008006" key="3">
    <source>
        <dbReference type="Google" id="ProtNLM"/>
    </source>
</evidence>
<sequence>MIALLILGGLFIGCICVAGAAVITLLAAYTSSGPVLTPELEEGPAAGDAAGLTNFHP</sequence>
<dbReference type="Proteomes" id="UP001601444">
    <property type="component" value="Unassembled WGS sequence"/>
</dbReference>
<dbReference type="EMBL" id="JBIAMX010000029">
    <property type="protein sequence ID" value="MFF0546903.1"/>
    <property type="molecule type" value="Genomic_DNA"/>
</dbReference>
<name>A0ABW6PWU1_9NOCA</name>
<evidence type="ECO:0000313" key="1">
    <source>
        <dbReference type="EMBL" id="MFF0546903.1"/>
    </source>
</evidence>
<reference evidence="1 2" key="1">
    <citation type="submission" date="2024-10" db="EMBL/GenBank/DDBJ databases">
        <title>The Natural Products Discovery Center: Release of the First 8490 Sequenced Strains for Exploring Actinobacteria Biosynthetic Diversity.</title>
        <authorList>
            <person name="Kalkreuter E."/>
            <person name="Kautsar S.A."/>
            <person name="Yang D."/>
            <person name="Bader C.D."/>
            <person name="Teijaro C.N."/>
            <person name="Fluegel L."/>
            <person name="Davis C.M."/>
            <person name="Simpson J.R."/>
            <person name="Lauterbach L."/>
            <person name="Steele A.D."/>
            <person name="Gui C."/>
            <person name="Meng S."/>
            <person name="Li G."/>
            <person name="Viehrig K."/>
            <person name="Ye F."/>
            <person name="Su P."/>
            <person name="Kiefer A.F."/>
            <person name="Nichols A."/>
            <person name="Cepeda A.J."/>
            <person name="Yan W."/>
            <person name="Fan B."/>
            <person name="Jiang Y."/>
            <person name="Adhikari A."/>
            <person name="Zheng C.-J."/>
            <person name="Schuster L."/>
            <person name="Cowan T.M."/>
            <person name="Smanski M.J."/>
            <person name="Chevrette M.G."/>
            <person name="De Carvalho L.P.S."/>
            <person name="Shen B."/>
        </authorList>
    </citation>
    <scope>NUCLEOTIDE SEQUENCE [LARGE SCALE GENOMIC DNA]</scope>
    <source>
        <strain evidence="1 2">NPDC004045</strain>
    </source>
</reference>